<accession>A0A8H4RY73</accession>
<dbReference type="InterPro" id="IPR029058">
    <property type="entry name" value="AB_hydrolase_fold"/>
</dbReference>
<sequence>MSGVLSVGSVVSAISDTAQVASAAVPVLEAIANGTILTTDVPVIVQKLLQTIQPTQTPTSIPQATSLAAAALGLSSTSNSAPAPTDVLENVLTLILDGFTNSDIQAIGSKQLVLMSPSTRATEGINFESNIGKLLSQASFAGPVYLNVPQNLLNDTQINTEYVAYALQYLKATTNVNPAIVTWSQGSLDAQLAFKYWPSQTLSQIISQFRPIIMTTPKFPVNEAELFCYCEIL</sequence>
<dbReference type="Gene3D" id="3.40.50.1820">
    <property type="entry name" value="alpha/beta hydrolase"/>
    <property type="match status" value="1"/>
</dbReference>
<dbReference type="PANTHER" id="PTHR37574:SF1">
    <property type="entry name" value="LIPASE B"/>
    <property type="match status" value="1"/>
</dbReference>
<keyword evidence="2" id="KW-1185">Reference proteome</keyword>
<dbReference type="AlphaFoldDB" id="A0A8H4RY73"/>
<organism evidence="1 2">
    <name type="scientific">Cudoniella acicularis</name>
    <dbReference type="NCBI Taxonomy" id="354080"/>
    <lineage>
        <taxon>Eukaryota</taxon>
        <taxon>Fungi</taxon>
        <taxon>Dikarya</taxon>
        <taxon>Ascomycota</taxon>
        <taxon>Pezizomycotina</taxon>
        <taxon>Leotiomycetes</taxon>
        <taxon>Helotiales</taxon>
        <taxon>Tricladiaceae</taxon>
        <taxon>Cudoniella</taxon>
    </lineage>
</organism>
<dbReference type="Proteomes" id="UP000566819">
    <property type="component" value="Unassembled WGS sequence"/>
</dbReference>
<name>A0A8H4RY73_9HELO</name>
<dbReference type="OrthoDB" id="4605274at2759"/>
<evidence type="ECO:0000313" key="2">
    <source>
        <dbReference type="Proteomes" id="UP000566819"/>
    </source>
</evidence>
<proteinExistence type="predicted"/>
<protein>
    <submittedName>
        <fullName evidence="1">Uncharacterized protein</fullName>
    </submittedName>
</protein>
<dbReference type="EMBL" id="JAAMPI010000012">
    <property type="protein sequence ID" value="KAF4637733.1"/>
    <property type="molecule type" value="Genomic_DNA"/>
</dbReference>
<gene>
    <name evidence="1" type="ORF">G7Y89_g334</name>
</gene>
<dbReference type="InterPro" id="IPR053228">
    <property type="entry name" value="Stereospecific_Lipase"/>
</dbReference>
<evidence type="ECO:0000313" key="1">
    <source>
        <dbReference type="EMBL" id="KAF4637733.1"/>
    </source>
</evidence>
<dbReference type="PANTHER" id="PTHR37574">
    <property type="entry name" value="LIPASE B"/>
    <property type="match status" value="1"/>
</dbReference>
<comment type="caution">
    <text evidence="1">The sequence shown here is derived from an EMBL/GenBank/DDBJ whole genome shotgun (WGS) entry which is preliminary data.</text>
</comment>
<reference evidence="1 2" key="1">
    <citation type="submission" date="2020-03" db="EMBL/GenBank/DDBJ databases">
        <title>Draft Genome Sequence of Cudoniella acicularis.</title>
        <authorList>
            <person name="Buettner E."/>
            <person name="Kellner H."/>
        </authorList>
    </citation>
    <scope>NUCLEOTIDE SEQUENCE [LARGE SCALE GENOMIC DNA]</scope>
    <source>
        <strain evidence="1 2">DSM 108380</strain>
    </source>
</reference>